<dbReference type="Gene3D" id="3.30.457.10">
    <property type="entry name" value="Copper amine oxidase-like, N-terminal domain"/>
    <property type="match status" value="2"/>
</dbReference>
<feature type="domain" description="Cell wall hydrolase SleB" evidence="2">
    <location>
        <begin position="186"/>
        <end position="263"/>
    </location>
</feature>
<dbReference type="InterPro" id="IPR036582">
    <property type="entry name" value="Mao_N_sf"/>
</dbReference>
<evidence type="ECO:0000313" key="5">
    <source>
        <dbReference type="Proteomes" id="UP000233534"/>
    </source>
</evidence>
<accession>A0A2K9DY38</accession>
<protein>
    <recommendedName>
        <fullName evidence="6">Copper amine oxidase N-terminal domain-containing protein</fullName>
    </recommendedName>
</protein>
<dbReference type="Pfam" id="PF07833">
    <property type="entry name" value="Cu_amine_oxidN1"/>
    <property type="match status" value="1"/>
</dbReference>
<evidence type="ECO:0000256" key="1">
    <source>
        <dbReference type="SAM" id="SignalP"/>
    </source>
</evidence>
<dbReference type="Gene3D" id="1.10.10.2520">
    <property type="entry name" value="Cell wall hydrolase SleB, domain 1"/>
    <property type="match status" value="1"/>
</dbReference>
<dbReference type="Proteomes" id="UP000233534">
    <property type="component" value="Chromosome"/>
</dbReference>
<dbReference type="InterPro" id="IPR012854">
    <property type="entry name" value="Cu_amine_oxidase-like_N"/>
</dbReference>
<sequence length="279" mass="31715">MRWGRLAIVLLLFFCVFAMAQGKKVYAAVSKQIFITVEINGNYIKMDVQPYIANGRTYVPLRFVAEALGADVQWNQEEKKASVSCDDNNIEMFAGSNVILVNGEEQHIDTNIEIVDGRIMIPIRFIAENLGCSVEWDDLVFSVIIEKEGIEVPQEYIYEREYTDEDLIWLARIVNVEGGGLSLDVRLAIANVVLNRKESPRFPNSIYDVIFDTNYSVQFPPAHRPGFKEMVPSKECITSAKMALEGINNIGNALFFNNVPFKSRSVTLHKIIDGMYFYY</sequence>
<gene>
    <name evidence="4" type="ORF">HVS_02460</name>
</gene>
<keyword evidence="5" id="KW-1185">Reference proteome</keyword>
<evidence type="ECO:0000259" key="3">
    <source>
        <dbReference type="Pfam" id="PF07833"/>
    </source>
</evidence>
<dbReference type="InterPro" id="IPR042047">
    <property type="entry name" value="SleB_dom1"/>
</dbReference>
<dbReference type="KEGG" id="hsc:HVS_02460"/>
<dbReference type="EMBL" id="CP025197">
    <property type="protein sequence ID" value="AUG56447.1"/>
    <property type="molecule type" value="Genomic_DNA"/>
</dbReference>
<evidence type="ECO:0008006" key="6">
    <source>
        <dbReference type="Google" id="ProtNLM"/>
    </source>
</evidence>
<evidence type="ECO:0000259" key="2">
    <source>
        <dbReference type="Pfam" id="PF07486"/>
    </source>
</evidence>
<dbReference type="AlphaFoldDB" id="A0A2K9DY38"/>
<dbReference type="SUPFAM" id="SSF55383">
    <property type="entry name" value="Copper amine oxidase, domain N"/>
    <property type="match status" value="1"/>
</dbReference>
<organism evidence="4 5">
    <name type="scientific">Acetivibrio saccincola</name>
    <dbReference type="NCBI Taxonomy" id="1677857"/>
    <lineage>
        <taxon>Bacteria</taxon>
        <taxon>Bacillati</taxon>
        <taxon>Bacillota</taxon>
        <taxon>Clostridia</taxon>
        <taxon>Eubacteriales</taxon>
        <taxon>Oscillospiraceae</taxon>
        <taxon>Acetivibrio</taxon>
    </lineage>
</organism>
<dbReference type="InterPro" id="IPR011105">
    <property type="entry name" value="Cell_wall_hydrolase_SleB"/>
</dbReference>
<name>A0A2K9DY38_9FIRM</name>
<keyword evidence="1" id="KW-0732">Signal</keyword>
<dbReference type="GO" id="GO:0016787">
    <property type="term" value="F:hydrolase activity"/>
    <property type="evidence" value="ECO:0007669"/>
    <property type="project" value="InterPro"/>
</dbReference>
<reference evidence="4 5" key="1">
    <citation type="submission" date="2017-12" db="EMBL/GenBank/DDBJ databases">
        <title>Complete genome sequence of Herbivorax saccincola GGR1, a novel Cellulosome-producing hydrolytic bacterium in a thermophilic biogas plant, established by Illumina and Nanopore MinION sequencing.</title>
        <authorList>
            <person name="Pechtl A."/>
            <person name="Ruckert C."/>
            <person name="Koeck D.E."/>
            <person name="Maus I."/>
            <person name="Winkler A."/>
            <person name="Kalinowski J."/>
            <person name="Puhler A."/>
            <person name="Schwarz W.W."/>
            <person name="Zverlov V.V."/>
            <person name="Schluter A."/>
            <person name="Liebl W."/>
        </authorList>
    </citation>
    <scope>NUCLEOTIDE SEQUENCE [LARGE SCALE GENOMIC DNA]</scope>
    <source>
        <strain evidence="5">SR1</strain>
    </source>
</reference>
<dbReference type="Pfam" id="PF07486">
    <property type="entry name" value="Hydrolase_2"/>
    <property type="match status" value="1"/>
</dbReference>
<feature type="domain" description="Copper amine oxidase-like N-terminal" evidence="3">
    <location>
        <begin position="39"/>
        <end position="138"/>
    </location>
</feature>
<feature type="chain" id="PRO_5038612339" description="Copper amine oxidase N-terminal domain-containing protein" evidence="1">
    <location>
        <begin position="21"/>
        <end position="279"/>
    </location>
</feature>
<proteinExistence type="predicted"/>
<dbReference type="RefSeq" id="WP_101298867.1">
    <property type="nucleotide sequence ID" value="NZ_CP025197.1"/>
</dbReference>
<feature type="signal peptide" evidence="1">
    <location>
        <begin position="1"/>
        <end position="20"/>
    </location>
</feature>
<evidence type="ECO:0000313" key="4">
    <source>
        <dbReference type="EMBL" id="AUG56447.1"/>
    </source>
</evidence>